<dbReference type="InParanoid" id="A0A482XGR2"/>
<sequence length="198" mass="21617">MEENGMLGVAEEQQLASFPNVADTAALDAGQITGLLNKENELAYNQNECLVTYITGNEFRVEGQDIMGADEDPNMIGINEGGNFGETAPQYTQVYLMNQGENLVEGSHGNNAVENSIPVMQDVVSTGSMDDNHIYVVASDGKSMYVDNQDVVFQIANDQVYQADSGRKNEIEVVYETPANMTDLGLVKEEVIDPSYDE</sequence>
<dbReference type="Proteomes" id="UP000291343">
    <property type="component" value="Unassembled WGS sequence"/>
</dbReference>
<dbReference type="AlphaFoldDB" id="A0A482XGR2"/>
<organism evidence="1 2">
    <name type="scientific">Laodelphax striatellus</name>
    <name type="common">Small brown planthopper</name>
    <name type="synonym">Delphax striatella</name>
    <dbReference type="NCBI Taxonomy" id="195883"/>
    <lineage>
        <taxon>Eukaryota</taxon>
        <taxon>Metazoa</taxon>
        <taxon>Ecdysozoa</taxon>
        <taxon>Arthropoda</taxon>
        <taxon>Hexapoda</taxon>
        <taxon>Insecta</taxon>
        <taxon>Pterygota</taxon>
        <taxon>Neoptera</taxon>
        <taxon>Paraneoptera</taxon>
        <taxon>Hemiptera</taxon>
        <taxon>Auchenorrhyncha</taxon>
        <taxon>Fulgoroidea</taxon>
        <taxon>Delphacidae</taxon>
        <taxon>Criomorphinae</taxon>
        <taxon>Laodelphax</taxon>
    </lineage>
</organism>
<gene>
    <name evidence="1" type="ORF">LSTR_LSTR012638</name>
</gene>
<reference evidence="1 2" key="1">
    <citation type="journal article" date="2017" name="Gigascience">
        <title>Genome sequence of the small brown planthopper, Laodelphax striatellus.</title>
        <authorList>
            <person name="Zhu J."/>
            <person name="Jiang F."/>
            <person name="Wang X."/>
            <person name="Yang P."/>
            <person name="Bao Y."/>
            <person name="Zhao W."/>
            <person name="Wang W."/>
            <person name="Lu H."/>
            <person name="Wang Q."/>
            <person name="Cui N."/>
            <person name="Li J."/>
            <person name="Chen X."/>
            <person name="Luo L."/>
            <person name="Yu J."/>
            <person name="Kang L."/>
            <person name="Cui F."/>
        </authorList>
    </citation>
    <scope>NUCLEOTIDE SEQUENCE [LARGE SCALE GENOMIC DNA]</scope>
    <source>
        <strain evidence="1">Lst14</strain>
    </source>
</reference>
<dbReference type="EMBL" id="QKKF02009658">
    <property type="protein sequence ID" value="RZF45215.1"/>
    <property type="molecule type" value="Genomic_DNA"/>
</dbReference>
<proteinExistence type="predicted"/>
<evidence type="ECO:0000313" key="1">
    <source>
        <dbReference type="EMBL" id="RZF45215.1"/>
    </source>
</evidence>
<name>A0A482XGR2_LAOST</name>
<comment type="caution">
    <text evidence="1">The sequence shown here is derived from an EMBL/GenBank/DDBJ whole genome shotgun (WGS) entry which is preliminary data.</text>
</comment>
<evidence type="ECO:0000313" key="2">
    <source>
        <dbReference type="Proteomes" id="UP000291343"/>
    </source>
</evidence>
<keyword evidence="2" id="KW-1185">Reference proteome</keyword>
<accession>A0A482XGR2</accession>
<protein>
    <submittedName>
        <fullName evidence="1">Uncharacterized protein</fullName>
    </submittedName>
</protein>